<dbReference type="EMBL" id="CP125669">
    <property type="protein sequence ID" value="WHP05510.1"/>
    <property type="molecule type" value="Genomic_DNA"/>
</dbReference>
<keyword evidence="3" id="KW-1185">Reference proteome</keyword>
<reference evidence="2 3" key="1">
    <citation type="submission" date="2023-05" db="EMBL/GenBank/DDBJ databases">
        <title>The complete genome of Acinetobacter sp. nov KCTC 92772.</title>
        <authorList>
            <person name="Zhou G."/>
        </authorList>
    </citation>
    <scope>NUCLEOTIDE SEQUENCE [LARGE SCALE GENOMIC DNA]</scope>
    <source>
        <strain evidence="2 3">KCTC 92772</strain>
    </source>
</reference>
<sequence>MKNINVFKTTLLGALLATSCGLYANPLPSYKGIPKSDPKFAQFMQKNNNKLVQLDLTIKDPSEYDDISYGYKGVSPTFYIPPKGKLYYDIYIDCDKIDNPNAENSIQRCSPYVKWNTQTGRLTGKFKVLDKGKNGMGNRLFMLVAVK</sequence>
<keyword evidence="1" id="KW-0732">Signal</keyword>
<feature type="signal peptide" evidence="1">
    <location>
        <begin position="1"/>
        <end position="24"/>
    </location>
</feature>
<dbReference type="PROSITE" id="PS51257">
    <property type="entry name" value="PROKAR_LIPOPROTEIN"/>
    <property type="match status" value="1"/>
</dbReference>
<dbReference type="Proteomes" id="UP001229836">
    <property type="component" value="Chromosome"/>
</dbReference>
<protein>
    <recommendedName>
        <fullName evidence="4">Lipoprotein</fullName>
    </recommendedName>
</protein>
<organism evidence="2 3">
    <name type="scientific">Acinetobacter corruptisaponis</name>
    <dbReference type="NCBI Taxonomy" id="3045147"/>
    <lineage>
        <taxon>Bacteria</taxon>
        <taxon>Pseudomonadati</taxon>
        <taxon>Pseudomonadota</taxon>
        <taxon>Gammaproteobacteria</taxon>
        <taxon>Moraxellales</taxon>
        <taxon>Moraxellaceae</taxon>
        <taxon>Acinetobacter</taxon>
    </lineage>
</organism>
<evidence type="ECO:0000313" key="3">
    <source>
        <dbReference type="Proteomes" id="UP001229836"/>
    </source>
</evidence>
<name>A0ABY8S1F9_9GAMM</name>
<evidence type="ECO:0000256" key="1">
    <source>
        <dbReference type="SAM" id="SignalP"/>
    </source>
</evidence>
<dbReference type="RefSeq" id="WP_087537522.1">
    <property type="nucleotide sequence ID" value="NZ_CP125669.1"/>
</dbReference>
<evidence type="ECO:0008006" key="4">
    <source>
        <dbReference type="Google" id="ProtNLM"/>
    </source>
</evidence>
<gene>
    <name evidence="2" type="ORF">QLH32_16115</name>
</gene>
<evidence type="ECO:0000313" key="2">
    <source>
        <dbReference type="EMBL" id="WHP05510.1"/>
    </source>
</evidence>
<accession>A0ABY8S1F9</accession>
<proteinExistence type="predicted"/>
<feature type="chain" id="PRO_5046920171" description="Lipoprotein" evidence="1">
    <location>
        <begin position="25"/>
        <end position="147"/>
    </location>
</feature>